<evidence type="ECO:0000259" key="1">
    <source>
        <dbReference type="Pfam" id="PF13360"/>
    </source>
</evidence>
<dbReference type="AlphaFoldDB" id="X1TC81"/>
<dbReference type="Gene3D" id="2.130.10.10">
    <property type="entry name" value="YVTN repeat-like/Quinoprotein amine dehydrogenase"/>
    <property type="match status" value="1"/>
</dbReference>
<sequence length="127" mass="14329">DVVYRVGIPTKKPVWKYQTAAVLDKAPRVSEKVVYQYVRYKGLEAIDRKSGKFMWQVPEGVDLLAESAGKAYVLAKKGELVVMDNKKAKRLYSVNFARVSRYVANVSDSRIYIADKAGRVACIKPIE</sequence>
<gene>
    <name evidence="2" type="ORF">S12H4_51661</name>
</gene>
<dbReference type="Pfam" id="PF13360">
    <property type="entry name" value="PQQ_2"/>
    <property type="match status" value="1"/>
</dbReference>
<organism evidence="2">
    <name type="scientific">marine sediment metagenome</name>
    <dbReference type="NCBI Taxonomy" id="412755"/>
    <lineage>
        <taxon>unclassified sequences</taxon>
        <taxon>metagenomes</taxon>
        <taxon>ecological metagenomes</taxon>
    </lineage>
</organism>
<dbReference type="SUPFAM" id="SSF50998">
    <property type="entry name" value="Quinoprotein alcohol dehydrogenase-like"/>
    <property type="match status" value="1"/>
</dbReference>
<evidence type="ECO:0000313" key="2">
    <source>
        <dbReference type="EMBL" id="GAJ02938.1"/>
    </source>
</evidence>
<dbReference type="InterPro" id="IPR011047">
    <property type="entry name" value="Quinoprotein_ADH-like_sf"/>
</dbReference>
<feature type="domain" description="Pyrrolo-quinoline quinone repeat" evidence="1">
    <location>
        <begin position="3"/>
        <end position="124"/>
    </location>
</feature>
<reference evidence="2" key="1">
    <citation type="journal article" date="2014" name="Front. Microbiol.">
        <title>High frequency of phylogenetically diverse reductive dehalogenase-homologous genes in deep subseafloor sedimentary metagenomes.</title>
        <authorList>
            <person name="Kawai M."/>
            <person name="Futagami T."/>
            <person name="Toyoda A."/>
            <person name="Takaki Y."/>
            <person name="Nishi S."/>
            <person name="Hori S."/>
            <person name="Arai W."/>
            <person name="Tsubouchi T."/>
            <person name="Morono Y."/>
            <person name="Uchiyama I."/>
            <person name="Ito T."/>
            <person name="Fujiyama A."/>
            <person name="Inagaki F."/>
            <person name="Takami H."/>
        </authorList>
    </citation>
    <scope>NUCLEOTIDE SEQUENCE</scope>
    <source>
        <strain evidence="2">Expedition CK06-06</strain>
    </source>
</reference>
<proteinExistence type="predicted"/>
<name>X1TC81_9ZZZZ</name>
<dbReference type="InterPro" id="IPR002372">
    <property type="entry name" value="PQQ_rpt_dom"/>
</dbReference>
<protein>
    <recommendedName>
        <fullName evidence="1">Pyrrolo-quinoline quinone repeat domain-containing protein</fullName>
    </recommendedName>
</protein>
<dbReference type="EMBL" id="BARW01032674">
    <property type="protein sequence ID" value="GAJ02938.1"/>
    <property type="molecule type" value="Genomic_DNA"/>
</dbReference>
<feature type="non-terminal residue" evidence="2">
    <location>
        <position position="1"/>
    </location>
</feature>
<comment type="caution">
    <text evidence="2">The sequence shown here is derived from an EMBL/GenBank/DDBJ whole genome shotgun (WGS) entry which is preliminary data.</text>
</comment>
<accession>X1TC81</accession>
<dbReference type="InterPro" id="IPR015943">
    <property type="entry name" value="WD40/YVTN_repeat-like_dom_sf"/>
</dbReference>